<dbReference type="CDD" id="cd07814">
    <property type="entry name" value="SRPBCC_CalC_Aha1-like"/>
    <property type="match status" value="1"/>
</dbReference>
<dbReference type="Proteomes" id="UP000281547">
    <property type="component" value="Unassembled WGS sequence"/>
</dbReference>
<sequence length="144" mass="16006">MTAEGTQTRTVVVERELPFPPNRVWRALTEPHLMAEWLMKTDFAPVQGHRFTLRGDWGGILDCEVLEIEPPERLVYSWVFPSDDPAYRLDSVVSFTLTPIASGTHLRVEQTGFAPDQKQAYGGAHAGWKGMLGKLADILAGLDG</sequence>
<name>A0A433XK54_9HYPH</name>
<dbReference type="Gene3D" id="3.30.530.20">
    <property type="match status" value="1"/>
</dbReference>
<evidence type="ECO:0000313" key="3">
    <source>
        <dbReference type="EMBL" id="RUT34398.1"/>
    </source>
</evidence>
<organism evidence="3 4">
    <name type="scientific">Arsenicitalea aurantiaca</name>
    <dbReference type="NCBI Taxonomy" id="1783274"/>
    <lineage>
        <taxon>Bacteria</taxon>
        <taxon>Pseudomonadati</taxon>
        <taxon>Pseudomonadota</taxon>
        <taxon>Alphaproteobacteria</taxon>
        <taxon>Hyphomicrobiales</taxon>
        <taxon>Devosiaceae</taxon>
        <taxon>Arsenicitalea</taxon>
    </lineage>
</organism>
<dbReference type="EMBL" id="RZNJ01000001">
    <property type="protein sequence ID" value="RUT34398.1"/>
    <property type="molecule type" value="Genomic_DNA"/>
</dbReference>
<gene>
    <name evidence="3" type="ORF">EMQ25_00080</name>
</gene>
<accession>A0A433XK54</accession>
<reference evidence="3 4" key="1">
    <citation type="journal article" date="2016" name="Int. J. Syst. Evol. Microbiol.">
        <title>Arsenicitalea aurantiaca gen. nov., sp. nov., a new member of the family Hyphomicrobiaceae, isolated from high-arsenic sediment.</title>
        <authorList>
            <person name="Mu Y."/>
            <person name="Zhou L."/>
            <person name="Zeng X.C."/>
            <person name="Liu L."/>
            <person name="Pan Y."/>
            <person name="Chen X."/>
            <person name="Wang J."/>
            <person name="Li S."/>
            <person name="Li W.J."/>
            <person name="Wang Y."/>
        </authorList>
    </citation>
    <scope>NUCLEOTIDE SEQUENCE [LARGE SCALE GENOMIC DNA]</scope>
    <source>
        <strain evidence="3 4">42-50</strain>
    </source>
</reference>
<dbReference type="AlphaFoldDB" id="A0A433XK54"/>
<protein>
    <submittedName>
        <fullName evidence="3">SRPBCC domain-containing protein</fullName>
    </submittedName>
</protein>
<dbReference type="InterPro" id="IPR013538">
    <property type="entry name" value="ASHA1/2-like_C"/>
</dbReference>
<comment type="similarity">
    <text evidence="1">Belongs to the AHA1 family.</text>
</comment>
<evidence type="ECO:0000313" key="4">
    <source>
        <dbReference type="Proteomes" id="UP000281547"/>
    </source>
</evidence>
<dbReference type="RefSeq" id="WP_127186517.1">
    <property type="nucleotide sequence ID" value="NZ_RZNJ01000001.1"/>
</dbReference>
<comment type="caution">
    <text evidence="3">The sequence shown here is derived from an EMBL/GenBank/DDBJ whole genome shotgun (WGS) entry which is preliminary data.</text>
</comment>
<keyword evidence="4" id="KW-1185">Reference proteome</keyword>
<dbReference type="OrthoDB" id="9803476at2"/>
<dbReference type="Pfam" id="PF08327">
    <property type="entry name" value="AHSA1"/>
    <property type="match status" value="1"/>
</dbReference>
<dbReference type="InterPro" id="IPR023393">
    <property type="entry name" value="START-like_dom_sf"/>
</dbReference>
<feature type="domain" description="Activator of Hsp90 ATPase homologue 1/2-like C-terminal" evidence="2">
    <location>
        <begin position="19"/>
        <end position="139"/>
    </location>
</feature>
<proteinExistence type="inferred from homology"/>
<evidence type="ECO:0000259" key="2">
    <source>
        <dbReference type="Pfam" id="PF08327"/>
    </source>
</evidence>
<evidence type="ECO:0000256" key="1">
    <source>
        <dbReference type="ARBA" id="ARBA00006817"/>
    </source>
</evidence>
<dbReference type="SUPFAM" id="SSF55961">
    <property type="entry name" value="Bet v1-like"/>
    <property type="match status" value="1"/>
</dbReference>